<evidence type="ECO:0000256" key="6">
    <source>
        <dbReference type="ARBA" id="ARBA00022679"/>
    </source>
</evidence>
<keyword evidence="5 8" id="KW-0489">Methyltransferase</keyword>
<evidence type="ECO:0000313" key="12">
    <source>
        <dbReference type="Proteomes" id="UP000776252"/>
    </source>
</evidence>
<feature type="domain" description="Ribosomal RNA small subunit methyltransferase E PUA-like" evidence="10">
    <location>
        <begin position="18"/>
        <end position="58"/>
    </location>
</feature>
<dbReference type="NCBIfam" id="NF008692">
    <property type="entry name" value="PRK11713.1-5"/>
    <property type="match status" value="1"/>
</dbReference>
<proteinExistence type="inferred from homology"/>
<comment type="caution">
    <text evidence="11">The sequence shown here is derived from an EMBL/GenBank/DDBJ whole genome shotgun (WGS) entry which is preliminary data.</text>
</comment>
<reference evidence="11 12" key="1">
    <citation type="submission" date="2021-06" db="EMBL/GenBank/DDBJ databases">
        <title>Clostridia strains as spoilage organisms.</title>
        <authorList>
            <person name="Wambui J."/>
            <person name="Stephan R."/>
            <person name="Stevens M.J.A."/>
        </authorList>
    </citation>
    <scope>NUCLEOTIDE SEQUENCE [LARGE SCALE GENOMIC DNA]</scope>
    <source>
        <strain evidence="11 12">DSM 14204</strain>
    </source>
</reference>
<evidence type="ECO:0000256" key="2">
    <source>
        <dbReference type="ARBA" id="ARBA00013673"/>
    </source>
</evidence>
<name>A0ABS6BT56_9CLOT</name>
<dbReference type="InterPro" id="IPR046886">
    <property type="entry name" value="RsmE_MTase_dom"/>
</dbReference>
<dbReference type="InterPro" id="IPR046887">
    <property type="entry name" value="RsmE_PUA-like"/>
</dbReference>
<feature type="domain" description="Ribosomal RNA small subunit methyltransferase E methyltransferase" evidence="9">
    <location>
        <begin position="72"/>
        <end position="247"/>
    </location>
</feature>
<dbReference type="EMBL" id="JAHLDV010000020">
    <property type="protein sequence ID" value="MBU3160100.1"/>
    <property type="molecule type" value="Genomic_DNA"/>
</dbReference>
<dbReference type="PANTHER" id="PTHR30027">
    <property type="entry name" value="RIBOSOMAL RNA SMALL SUBUNIT METHYLTRANSFERASE E"/>
    <property type="match status" value="1"/>
</dbReference>
<dbReference type="Pfam" id="PF04452">
    <property type="entry name" value="Methyltrans_RNA"/>
    <property type="match status" value="1"/>
</dbReference>
<dbReference type="Pfam" id="PF20260">
    <property type="entry name" value="PUA_4"/>
    <property type="match status" value="1"/>
</dbReference>
<gene>
    <name evidence="11" type="ORF">KPL37_10075</name>
</gene>
<dbReference type="InterPro" id="IPR006700">
    <property type="entry name" value="RsmE"/>
</dbReference>
<dbReference type="RefSeq" id="WP_216148909.1">
    <property type="nucleotide sequence ID" value="NZ_JAHLDV010000020.1"/>
</dbReference>
<dbReference type="CDD" id="cd18084">
    <property type="entry name" value="RsmE-like"/>
    <property type="match status" value="1"/>
</dbReference>
<evidence type="ECO:0000313" key="11">
    <source>
        <dbReference type="EMBL" id="MBU3160100.1"/>
    </source>
</evidence>
<evidence type="ECO:0000256" key="4">
    <source>
        <dbReference type="ARBA" id="ARBA00022552"/>
    </source>
</evidence>
<protein>
    <recommendedName>
        <fullName evidence="2 8">Ribosomal RNA small subunit methyltransferase E</fullName>
        <ecNumber evidence="8">2.1.1.193</ecNumber>
    </recommendedName>
</protein>
<dbReference type="GO" id="GO:0032259">
    <property type="term" value="P:methylation"/>
    <property type="evidence" value="ECO:0007669"/>
    <property type="project" value="UniProtKB-KW"/>
</dbReference>
<evidence type="ECO:0000256" key="3">
    <source>
        <dbReference type="ARBA" id="ARBA00022490"/>
    </source>
</evidence>
<dbReference type="PIRSF" id="PIRSF015601">
    <property type="entry name" value="MTase_slr0722"/>
    <property type="match status" value="1"/>
</dbReference>
<dbReference type="GO" id="GO:0008168">
    <property type="term" value="F:methyltransferase activity"/>
    <property type="evidence" value="ECO:0007669"/>
    <property type="project" value="UniProtKB-KW"/>
</dbReference>
<keyword evidence="12" id="KW-1185">Reference proteome</keyword>
<comment type="subcellular location">
    <subcellularLocation>
        <location evidence="1 8">Cytoplasm</location>
    </subcellularLocation>
</comment>
<sequence length="258" mass="29134">MHKFFVPKSSIDDNKAIIEGEDVKHIYKVLRLQVGEMVSVNNSCGTEYIGEITYIDKSVVNINLLKENPINNESPVEVYLFQGMPKSIKMDLIVQKNTELGVKEITPIITKRVEVKIEIMEIKKAKELDKKIVRWNRIALEASKQSKRSLIPVINPPIEFDNLLDKLKAMDLVVVPYENEEGYGMNKLVKEIDKENINKVAIVIGPEGGFEEFEISKLKEIGAKIITLGPRILRTETAGFTCLSLIMYELSDLGGSVK</sequence>
<evidence type="ECO:0000259" key="9">
    <source>
        <dbReference type="Pfam" id="PF04452"/>
    </source>
</evidence>
<organism evidence="11 12">
    <name type="scientific">Clostridium frigoris</name>
    <dbReference type="NCBI Taxonomy" id="205327"/>
    <lineage>
        <taxon>Bacteria</taxon>
        <taxon>Bacillati</taxon>
        <taxon>Bacillota</taxon>
        <taxon>Clostridia</taxon>
        <taxon>Eubacteriales</taxon>
        <taxon>Clostridiaceae</taxon>
        <taxon>Clostridium</taxon>
    </lineage>
</organism>
<evidence type="ECO:0000256" key="5">
    <source>
        <dbReference type="ARBA" id="ARBA00022603"/>
    </source>
</evidence>
<evidence type="ECO:0000256" key="7">
    <source>
        <dbReference type="ARBA" id="ARBA00022691"/>
    </source>
</evidence>
<comment type="similarity">
    <text evidence="8">Belongs to the RNA methyltransferase RsmE family.</text>
</comment>
<evidence type="ECO:0000256" key="1">
    <source>
        <dbReference type="ARBA" id="ARBA00004496"/>
    </source>
</evidence>
<keyword evidence="6 8" id="KW-0808">Transferase</keyword>
<dbReference type="PANTHER" id="PTHR30027:SF3">
    <property type="entry name" value="16S RRNA (URACIL(1498)-N(3))-METHYLTRANSFERASE"/>
    <property type="match status" value="1"/>
</dbReference>
<keyword evidence="4 8" id="KW-0698">rRNA processing</keyword>
<accession>A0ABS6BT56</accession>
<evidence type="ECO:0000256" key="8">
    <source>
        <dbReference type="PIRNR" id="PIRNR015601"/>
    </source>
</evidence>
<keyword evidence="3 8" id="KW-0963">Cytoplasm</keyword>
<evidence type="ECO:0000259" key="10">
    <source>
        <dbReference type="Pfam" id="PF20260"/>
    </source>
</evidence>
<dbReference type="EC" id="2.1.1.193" evidence="8"/>
<comment type="function">
    <text evidence="8">Specifically methylates the N3 position of the uracil ring of uridine 1498 (m3U1498) in 16S rRNA. Acts on the fully assembled 30S ribosomal subunit.</text>
</comment>
<dbReference type="NCBIfam" id="TIGR00046">
    <property type="entry name" value="RsmE family RNA methyltransferase"/>
    <property type="match status" value="1"/>
</dbReference>
<comment type="catalytic activity">
    <reaction evidence="8">
        <text>uridine(1498) in 16S rRNA + S-adenosyl-L-methionine = N(3)-methyluridine(1498) in 16S rRNA + S-adenosyl-L-homocysteine + H(+)</text>
        <dbReference type="Rhea" id="RHEA:42920"/>
        <dbReference type="Rhea" id="RHEA-COMP:10283"/>
        <dbReference type="Rhea" id="RHEA-COMP:10284"/>
        <dbReference type="ChEBI" id="CHEBI:15378"/>
        <dbReference type="ChEBI" id="CHEBI:57856"/>
        <dbReference type="ChEBI" id="CHEBI:59789"/>
        <dbReference type="ChEBI" id="CHEBI:65315"/>
        <dbReference type="ChEBI" id="CHEBI:74502"/>
        <dbReference type="EC" id="2.1.1.193"/>
    </reaction>
</comment>
<dbReference type="Proteomes" id="UP000776252">
    <property type="component" value="Unassembled WGS sequence"/>
</dbReference>
<keyword evidence="7 8" id="KW-0949">S-adenosyl-L-methionine</keyword>